<dbReference type="AlphaFoldDB" id="A0A4Y2LXE2"/>
<name>A0A4Y2LXE2_ARAVE</name>
<evidence type="ECO:0000259" key="2">
    <source>
        <dbReference type="Pfam" id="PF14529"/>
    </source>
</evidence>
<comment type="caution">
    <text evidence="3">The sequence shown here is derived from an EMBL/GenBank/DDBJ whole genome shotgun (WGS) entry which is preliminary data.</text>
</comment>
<dbReference type="PANTHER" id="PTHR33273:SF4">
    <property type="entry name" value="ENDONUCLEASE_EXONUCLEASE_PHOSPHATASE DOMAIN-CONTAINING PROTEIN"/>
    <property type="match status" value="1"/>
</dbReference>
<evidence type="ECO:0000256" key="1">
    <source>
        <dbReference type="SAM" id="MobiDB-lite"/>
    </source>
</evidence>
<dbReference type="Pfam" id="PF14529">
    <property type="entry name" value="Exo_endo_phos_2"/>
    <property type="match status" value="1"/>
</dbReference>
<dbReference type="EMBL" id="BGPR01006496">
    <property type="protein sequence ID" value="GBN19488.1"/>
    <property type="molecule type" value="Genomic_DNA"/>
</dbReference>
<dbReference type="PANTHER" id="PTHR33273">
    <property type="entry name" value="DOMAIN-CONTAINING PROTEIN, PUTATIVE-RELATED"/>
    <property type="match status" value="1"/>
</dbReference>
<organism evidence="3 4">
    <name type="scientific">Araneus ventricosus</name>
    <name type="common">Orbweaver spider</name>
    <name type="synonym">Epeira ventricosa</name>
    <dbReference type="NCBI Taxonomy" id="182803"/>
    <lineage>
        <taxon>Eukaryota</taxon>
        <taxon>Metazoa</taxon>
        <taxon>Ecdysozoa</taxon>
        <taxon>Arthropoda</taxon>
        <taxon>Chelicerata</taxon>
        <taxon>Arachnida</taxon>
        <taxon>Araneae</taxon>
        <taxon>Araneomorphae</taxon>
        <taxon>Entelegynae</taxon>
        <taxon>Araneoidea</taxon>
        <taxon>Araneidae</taxon>
        <taxon>Araneus</taxon>
    </lineage>
</organism>
<feature type="domain" description="Endonuclease/exonuclease/phosphatase" evidence="2">
    <location>
        <begin position="22"/>
        <end position="137"/>
    </location>
</feature>
<dbReference type="GO" id="GO:0003824">
    <property type="term" value="F:catalytic activity"/>
    <property type="evidence" value="ECO:0007669"/>
    <property type="project" value="InterPro"/>
</dbReference>
<evidence type="ECO:0000313" key="4">
    <source>
        <dbReference type="Proteomes" id="UP000499080"/>
    </source>
</evidence>
<dbReference type="OrthoDB" id="6488267at2759"/>
<dbReference type="Gene3D" id="3.60.10.10">
    <property type="entry name" value="Endonuclease/exonuclease/phosphatase"/>
    <property type="match status" value="1"/>
</dbReference>
<dbReference type="InterPro" id="IPR005135">
    <property type="entry name" value="Endo/exonuclease/phosphatase"/>
</dbReference>
<sequence>MKVYSSNNVVAITAVIQDKKTLIVSVYCPPLEDLEDTLADLEECLCYPNEGVIIMGDFNDKHPVWGGSTEDDRGILLLEFALAKGLAILNNQDSPPTFDGSTGRSWVDITLADPATASNIFKWEVDAEPTCSDHRSISFSMYASKRPVHKTNRFRLQNLDPVALKQALKDQLQGQLPQQDNLEKEADNCIHKILEACKCSKPAKQPLKKSKDGGQGTWRSFEAKSAML</sequence>
<dbReference type="InterPro" id="IPR036691">
    <property type="entry name" value="Endo/exonu/phosph_ase_sf"/>
</dbReference>
<dbReference type="Proteomes" id="UP000499080">
    <property type="component" value="Unassembled WGS sequence"/>
</dbReference>
<dbReference type="SUPFAM" id="SSF56219">
    <property type="entry name" value="DNase I-like"/>
    <property type="match status" value="1"/>
</dbReference>
<evidence type="ECO:0000313" key="3">
    <source>
        <dbReference type="EMBL" id="GBN19488.1"/>
    </source>
</evidence>
<accession>A0A4Y2LXE2</accession>
<feature type="region of interest" description="Disordered" evidence="1">
    <location>
        <begin position="204"/>
        <end position="228"/>
    </location>
</feature>
<proteinExistence type="predicted"/>
<gene>
    <name evidence="3" type="ORF">AVEN_114452_1</name>
</gene>
<protein>
    <recommendedName>
        <fullName evidence="2">Endonuclease/exonuclease/phosphatase domain-containing protein</fullName>
    </recommendedName>
</protein>
<reference evidence="3 4" key="1">
    <citation type="journal article" date="2019" name="Sci. Rep.">
        <title>Orb-weaving spider Araneus ventricosus genome elucidates the spidroin gene catalogue.</title>
        <authorList>
            <person name="Kono N."/>
            <person name="Nakamura H."/>
            <person name="Ohtoshi R."/>
            <person name="Moran D.A.P."/>
            <person name="Shinohara A."/>
            <person name="Yoshida Y."/>
            <person name="Fujiwara M."/>
            <person name="Mori M."/>
            <person name="Tomita M."/>
            <person name="Arakawa K."/>
        </authorList>
    </citation>
    <scope>NUCLEOTIDE SEQUENCE [LARGE SCALE GENOMIC DNA]</scope>
</reference>
<keyword evidence="4" id="KW-1185">Reference proteome</keyword>